<feature type="transmembrane region" description="Helical" evidence="6">
    <location>
        <begin position="173"/>
        <end position="192"/>
    </location>
</feature>
<feature type="transmembrane region" description="Helical" evidence="6">
    <location>
        <begin position="47"/>
        <end position="66"/>
    </location>
</feature>
<dbReference type="EMBL" id="VIGC01000030">
    <property type="protein sequence ID" value="TQE93953.1"/>
    <property type="molecule type" value="Genomic_DNA"/>
</dbReference>
<feature type="transmembrane region" description="Helical" evidence="6">
    <location>
        <begin position="242"/>
        <end position="266"/>
    </location>
</feature>
<dbReference type="InterPro" id="IPR036259">
    <property type="entry name" value="MFS_trans_sf"/>
</dbReference>
<dbReference type="SUPFAM" id="SSF103473">
    <property type="entry name" value="MFS general substrate transporter"/>
    <property type="match status" value="1"/>
</dbReference>
<dbReference type="Proteomes" id="UP000317371">
    <property type="component" value="Unassembled WGS sequence"/>
</dbReference>
<feature type="transmembrane region" description="Helical" evidence="6">
    <location>
        <begin position="404"/>
        <end position="422"/>
    </location>
</feature>
<keyword evidence="3 6" id="KW-0812">Transmembrane</keyword>
<organism evidence="8 9">
    <name type="scientific">Litorilinea aerophila</name>
    <dbReference type="NCBI Taxonomy" id="1204385"/>
    <lineage>
        <taxon>Bacteria</taxon>
        <taxon>Bacillati</taxon>
        <taxon>Chloroflexota</taxon>
        <taxon>Caldilineae</taxon>
        <taxon>Caldilineales</taxon>
        <taxon>Caldilineaceae</taxon>
        <taxon>Litorilinea</taxon>
    </lineage>
</organism>
<dbReference type="PANTHER" id="PTHR23506:SF23">
    <property type="entry name" value="GH10249P"/>
    <property type="match status" value="1"/>
</dbReference>
<dbReference type="GO" id="GO:0005886">
    <property type="term" value="C:plasma membrane"/>
    <property type="evidence" value="ECO:0007669"/>
    <property type="project" value="UniProtKB-SubCell"/>
</dbReference>
<dbReference type="InterPro" id="IPR050930">
    <property type="entry name" value="MFS_Vesicular_Transporter"/>
</dbReference>
<feature type="transmembrane region" description="Helical" evidence="6">
    <location>
        <begin position="146"/>
        <end position="166"/>
    </location>
</feature>
<feature type="transmembrane region" description="Helical" evidence="6">
    <location>
        <begin position="87"/>
        <end position="112"/>
    </location>
</feature>
<dbReference type="InterPro" id="IPR020846">
    <property type="entry name" value="MFS_dom"/>
</dbReference>
<protein>
    <submittedName>
        <fullName evidence="8">MFS transporter</fullName>
    </submittedName>
</protein>
<reference evidence="8 9" key="1">
    <citation type="submission" date="2019-06" db="EMBL/GenBank/DDBJ databases">
        <title>Genome sequence of Litorilinea aerophila BAA-2444.</title>
        <authorList>
            <person name="Maclea K.S."/>
            <person name="Maurais E.G."/>
            <person name="Iannazzi L.C."/>
        </authorList>
    </citation>
    <scope>NUCLEOTIDE SEQUENCE [LARGE SCALE GENOMIC DNA]</scope>
    <source>
        <strain evidence="8 9">ATCC BAA-2444</strain>
    </source>
</reference>
<evidence type="ECO:0000256" key="2">
    <source>
        <dbReference type="ARBA" id="ARBA00022448"/>
    </source>
</evidence>
<dbReference type="OrthoDB" id="7029709at2"/>
<dbReference type="GO" id="GO:0022857">
    <property type="term" value="F:transmembrane transporter activity"/>
    <property type="evidence" value="ECO:0007669"/>
    <property type="project" value="InterPro"/>
</dbReference>
<evidence type="ECO:0000256" key="4">
    <source>
        <dbReference type="ARBA" id="ARBA00022989"/>
    </source>
</evidence>
<evidence type="ECO:0000313" key="9">
    <source>
        <dbReference type="Proteomes" id="UP000317371"/>
    </source>
</evidence>
<evidence type="ECO:0000256" key="5">
    <source>
        <dbReference type="ARBA" id="ARBA00023136"/>
    </source>
</evidence>
<dbReference type="Pfam" id="PF07690">
    <property type="entry name" value="MFS_1"/>
    <property type="match status" value="1"/>
</dbReference>
<feature type="transmembrane region" description="Helical" evidence="6">
    <location>
        <begin position="273"/>
        <end position="296"/>
    </location>
</feature>
<dbReference type="InParanoid" id="A0A540VCZ3"/>
<evidence type="ECO:0000256" key="3">
    <source>
        <dbReference type="ARBA" id="ARBA00022692"/>
    </source>
</evidence>
<accession>A0A540VCZ3</accession>
<feature type="transmembrane region" description="Helical" evidence="6">
    <location>
        <begin position="343"/>
        <end position="365"/>
    </location>
</feature>
<keyword evidence="5 6" id="KW-0472">Membrane</keyword>
<keyword evidence="9" id="KW-1185">Reference proteome</keyword>
<name>A0A540VCZ3_9CHLR</name>
<feature type="domain" description="Major facilitator superfamily (MFS) profile" evidence="7">
    <location>
        <begin position="18"/>
        <end position="427"/>
    </location>
</feature>
<evidence type="ECO:0000259" key="7">
    <source>
        <dbReference type="PROSITE" id="PS50850"/>
    </source>
</evidence>
<comment type="caution">
    <text evidence="8">The sequence shown here is derived from an EMBL/GenBank/DDBJ whole genome shotgun (WGS) entry which is preliminary data.</text>
</comment>
<evidence type="ECO:0000256" key="1">
    <source>
        <dbReference type="ARBA" id="ARBA00004651"/>
    </source>
</evidence>
<feature type="transmembrane region" description="Helical" evidence="6">
    <location>
        <begin position="316"/>
        <end position="336"/>
    </location>
</feature>
<sequence length="436" mass="45317">MDRRQRVGEDRKQPWPPTRLVAGVGGAIGFCILGDSLLYSILPLEAANLGIGLPLVGLLLSVNRLVRLASNTWASTLYERMGPRRPFLAAVAVGLLSTWVYGLGMGFAAFLAARMAWGIAWSALRQGGYQAVWSGPTSAKGRLTGLLWGLVRLGSAVSVLGGGYLYDLVGYRNTLWVVTGVTALAVPLAYQLRWPPFSPARGRPPAQTATPVPVSPGTALGRRLAQVRTSLGLALALPAQRWLIVAAFFEYLLSGVVISTTSLFLASRMELEGGALLLGAGVATVTGLLHGTRWLTDLALGPGVGALSDRFGQANTALTIAGVLLLGIAGAVLLPLPLAIFSLLLTLMGDGALHIVMSAAATGAATGAPRPHLFIGVFTTTGDAGSALGPLLAYSGGTWVGLPTMYLAIAVALLAVVVRFWSLSPAMARAARPAPE</sequence>
<keyword evidence="2" id="KW-0813">Transport</keyword>
<dbReference type="InterPro" id="IPR011701">
    <property type="entry name" value="MFS"/>
</dbReference>
<dbReference type="AlphaFoldDB" id="A0A540VCZ3"/>
<dbReference type="PROSITE" id="PS50850">
    <property type="entry name" value="MFS"/>
    <property type="match status" value="1"/>
</dbReference>
<proteinExistence type="predicted"/>
<keyword evidence="4 6" id="KW-1133">Transmembrane helix</keyword>
<comment type="subcellular location">
    <subcellularLocation>
        <location evidence="1">Cell membrane</location>
        <topology evidence="1">Multi-pass membrane protein</topology>
    </subcellularLocation>
</comment>
<dbReference type="Gene3D" id="1.20.1250.20">
    <property type="entry name" value="MFS general substrate transporter like domains"/>
    <property type="match status" value="2"/>
</dbReference>
<feature type="transmembrane region" description="Helical" evidence="6">
    <location>
        <begin position="20"/>
        <end position="41"/>
    </location>
</feature>
<gene>
    <name evidence="8" type="ORF">FKZ61_19050</name>
</gene>
<evidence type="ECO:0000313" key="8">
    <source>
        <dbReference type="EMBL" id="TQE93953.1"/>
    </source>
</evidence>
<dbReference type="PANTHER" id="PTHR23506">
    <property type="entry name" value="GH10249P"/>
    <property type="match status" value="1"/>
</dbReference>
<evidence type="ECO:0000256" key="6">
    <source>
        <dbReference type="SAM" id="Phobius"/>
    </source>
</evidence>